<dbReference type="EMBL" id="PVTH01000007">
    <property type="protein sequence ID" value="PRY51454.1"/>
    <property type="molecule type" value="Genomic_DNA"/>
</dbReference>
<dbReference type="CDD" id="cd07812">
    <property type="entry name" value="SRPBCC"/>
    <property type="match status" value="1"/>
</dbReference>
<dbReference type="SUPFAM" id="SSF55961">
    <property type="entry name" value="Bet v1-like"/>
    <property type="match status" value="1"/>
</dbReference>
<sequence length="132" mass="14824">MTVFESKENINKSVEEVYAFLSDFNNHKQLMPEMISEWHSSVDEASFSIQNMAKLSLQISNRISNTSVIIVPGSQVPFHVEMRWLVADMGDNTTEAVLTVSAELNMMMKMMASGPLKKLTEHQVSALKNTLS</sequence>
<reference evidence="1 2" key="1">
    <citation type="submission" date="2018-03" db="EMBL/GenBank/DDBJ databases">
        <title>Genomic Encyclopedia of Type Strains, Phase III (KMG-III): the genomes of soil and plant-associated and newly described type strains.</title>
        <authorList>
            <person name="Whitman W."/>
        </authorList>
    </citation>
    <scope>NUCLEOTIDE SEQUENCE [LARGE SCALE GENOMIC DNA]</scope>
    <source>
        <strain evidence="1 2">CGMCC 1.9313</strain>
    </source>
</reference>
<dbReference type="AlphaFoldDB" id="A0A2T0U0L7"/>
<dbReference type="RefSeq" id="WP_106293726.1">
    <property type="nucleotide sequence ID" value="NZ_PVTH01000007.1"/>
</dbReference>
<name>A0A2T0U0L7_9SPHI</name>
<organism evidence="1 2">
    <name type="scientific">Arcticibacter pallidicorallinus</name>
    <dbReference type="NCBI Taxonomy" id="1259464"/>
    <lineage>
        <taxon>Bacteria</taxon>
        <taxon>Pseudomonadati</taxon>
        <taxon>Bacteroidota</taxon>
        <taxon>Sphingobacteriia</taxon>
        <taxon>Sphingobacteriales</taxon>
        <taxon>Sphingobacteriaceae</taxon>
        <taxon>Arcticibacter</taxon>
    </lineage>
</organism>
<dbReference type="InterPro" id="IPR023393">
    <property type="entry name" value="START-like_dom_sf"/>
</dbReference>
<dbReference type="OrthoDB" id="1011799at2"/>
<evidence type="ECO:0000313" key="1">
    <source>
        <dbReference type="EMBL" id="PRY51454.1"/>
    </source>
</evidence>
<evidence type="ECO:0000313" key="2">
    <source>
        <dbReference type="Proteomes" id="UP000238034"/>
    </source>
</evidence>
<accession>A0A2T0U0L7</accession>
<dbReference type="Proteomes" id="UP000238034">
    <property type="component" value="Unassembled WGS sequence"/>
</dbReference>
<keyword evidence="2" id="KW-1185">Reference proteome</keyword>
<dbReference type="Gene3D" id="3.30.530.20">
    <property type="match status" value="1"/>
</dbReference>
<protein>
    <recommendedName>
        <fullName evidence="3">Polyketide cyclase/dehydrase/lipid transport protein</fullName>
    </recommendedName>
</protein>
<proteinExistence type="predicted"/>
<comment type="caution">
    <text evidence="1">The sequence shown here is derived from an EMBL/GenBank/DDBJ whole genome shotgun (WGS) entry which is preliminary data.</text>
</comment>
<evidence type="ECO:0008006" key="3">
    <source>
        <dbReference type="Google" id="ProtNLM"/>
    </source>
</evidence>
<gene>
    <name evidence="1" type="ORF">B0I27_10739</name>
</gene>